<keyword evidence="2" id="KW-1185">Reference proteome</keyword>
<reference evidence="2" key="1">
    <citation type="journal article" date="2014" name="Science">
        <title>Ancient hybridizations among the ancestral genomes of bread wheat.</title>
        <authorList>
            <consortium name="International Wheat Genome Sequencing Consortium,"/>
            <person name="Marcussen T."/>
            <person name="Sandve S.R."/>
            <person name="Heier L."/>
            <person name="Spannagl M."/>
            <person name="Pfeifer M."/>
            <person name="Jakobsen K.S."/>
            <person name="Wulff B.B."/>
            <person name="Steuernagel B."/>
            <person name="Mayer K.F."/>
            <person name="Olsen O.A."/>
        </authorList>
    </citation>
    <scope>NUCLEOTIDE SEQUENCE [LARGE SCALE GENOMIC DNA]</scope>
    <source>
        <strain evidence="2">cv. AL8/78</strain>
    </source>
</reference>
<sequence>NQAKATHAKRSKQVTFLCTGCNRSYSLTKIYTATQPTCMIGYCVHLVASLQFPVKRQYHL</sequence>
<dbReference type="EnsemblPlants" id="AET1Gv20614800.1">
    <property type="protein sequence ID" value="AET1Gv20614800.1"/>
    <property type="gene ID" value="AET1Gv20614800"/>
</dbReference>
<reference evidence="1" key="3">
    <citation type="journal article" date="2017" name="Nature">
        <title>Genome sequence of the progenitor of the wheat D genome Aegilops tauschii.</title>
        <authorList>
            <person name="Luo M.C."/>
            <person name="Gu Y.Q."/>
            <person name="Puiu D."/>
            <person name="Wang H."/>
            <person name="Twardziok S.O."/>
            <person name="Deal K.R."/>
            <person name="Huo N."/>
            <person name="Zhu T."/>
            <person name="Wang L."/>
            <person name="Wang Y."/>
            <person name="McGuire P.E."/>
            <person name="Liu S."/>
            <person name="Long H."/>
            <person name="Ramasamy R.K."/>
            <person name="Rodriguez J.C."/>
            <person name="Van S.L."/>
            <person name="Yuan L."/>
            <person name="Wang Z."/>
            <person name="Xia Z."/>
            <person name="Xiao L."/>
            <person name="Anderson O.D."/>
            <person name="Ouyang S."/>
            <person name="Liang Y."/>
            <person name="Zimin A.V."/>
            <person name="Pertea G."/>
            <person name="Qi P."/>
            <person name="Bennetzen J.L."/>
            <person name="Dai X."/>
            <person name="Dawson M.W."/>
            <person name="Muller H.G."/>
            <person name="Kugler K."/>
            <person name="Rivarola-Duarte L."/>
            <person name="Spannagl M."/>
            <person name="Mayer K.F.X."/>
            <person name="Lu F.H."/>
            <person name="Bevan M.W."/>
            <person name="Leroy P."/>
            <person name="Li P."/>
            <person name="You F.M."/>
            <person name="Sun Q."/>
            <person name="Liu Z."/>
            <person name="Lyons E."/>
            <person name="Wicker T."/>
            <person name="Salzberg S.L."/>
            <person name="Devos K.M."/>
            <person name="Dvorak J."/>
        </authorList>
    </citation>
    <scope>NUCLEOTIDE SEQUENCE [LARGE SCALE GENOMIC DNA]</scope>
    <source>
        <strain evidence="1">cv. AL8/78</strain>
    </source>
</reference>
<name>A0A452Z2U4_AEGTS</name>
<organism evidence="1 2">
    <name type="scientific">Aegilops tauschii subsp. strangulata</name>
    <name type="common">Goatgrass</name>
    <dbReference type="NCBI Taxonomy" id="200361"/>
    <lineage>
        <taxon>Eukaryota</taxon>
        <taxon>Viridiplantae</taxon>
        <taxon>Streptophyta</taxon>
        <taxon>Embryophyta</taxon>
        <taxon>Tracheophyta</taxon>
        <taxon>Spermatophyta</taxon>
        <taxon>Magnoliopsida</taxon>
        <taxon>Liliopsida</taxon>
        <taxon>Poales</taxon>
        <taxon>Poaceae</taxon>
        <taxon>BOP clade</taxon>
        <taxon>Pooideae</taxon>
        <taxon>Triticodae</taxon>
        <taxon>Triticeae</taxon>
        <taxon>Triticinae</taxon>
        <taxon>Aegilops</taxon>
    </lineage>
</organism>
<protein>
    <submittedName>
        <fullName evidence="1">Uncharacterized protein</fullName>
    </submittedName>
</protein>
<dbReference type="Proteomes" id="UP000015105">
    <property type="component" value="Chromosome 1D"/>
</dbReference>
<reference evidence="2" key="2">
    <citation type="journal article" date="2017" name="Nat. Plants">
        <title>The Aegilops tauschii genome reveals multiple impacts of transposons.</title>
        <authorList>
            <person name="Zhao G."/>
            <person name="Zou C."/>
            <person name="Li K."/>
            <person name="Wang K."/>
            <person name="Li T."/>
            <person name="Gao L."/>
            <person name="Zhang X."/>
            <person name="Wang H."/>
            <person name="Yang Z."/>
            <person name="Liu X."/>
            <person name="Jiang W."/>
            <person name="Mao L."/>
            <person name="Kong X."/>
            <person name="Jiao Y."/>
            <person name="Jia J."/>
        </authorList>
    </citation>
    <scope>NUCLEOTIDE SEQUENCE [LARGE SCALE GENOMIC DNA]</scope>
    <source>
        <strain evidence="2">cv. AL8/78</strain>
    </source>
</reference>
<reference evidence="1" key="4">
    <citation type="submission" date="2019-03" db="UniProtKB">
        <authorList>
            <consortium name="EnsemblPlants"/>
        </authorList>
    </citation>
    <scope>IDENTIFICATION</scope>
</reference>
<dbReference type="AlphaFoldDB" id="A0A452Z2U4"/>
<evidence type="ECO:0000313" key="1">
    <source>
        <dbReference type="EnsemblPlants" id="AET1Gv20614800.1"/>
    </source>
</evidence>
<evidence type="ECO:0000313" key="2">
    <source>
        <dbReference type="Proteomes" id="UP000015105"/>
    </source>
</evidence>
<proteinExistence type="predicted"/>
<dbReference type="Gramene" id="AET1Gv20614800.1">
    <property type="protein sequence ID" value="AET1Gv20614800.1"/>
    <property type="gene ID" value="AET1Gv20614800"/>
</dbReference>
<reference evidence="1" key="5">
    <citation type="journal article" date="2021" name="G3 (Bethesda)">
        <title>Aegilops tauschii genome assembly Aet v5.0 features greater sequence contiguity and improved annotation.</title>
        <authorList>
            <person name="Wang L."/>
            <person name="Zhu T."/>
            <person name="Rodriguez J.C."/>
            <person name="Deal K.R."/>
            <person name="Dubcovsky J."/>
            <person name="McGuire P.E."/>
            <person name="Lux T."/>
            <person name="Spannagl M."/>
            <person name="Mayer K.F.X."/>
            <person name="Baldrich P."/>
            <person name="Meyers B.C."/>
            <person name="Huo N."/>
            <person name="Gu Y.Q."/>
            <person name="Zhou H."/>
            <person name="Devos K.M."/>
            <person name="Bennetzen J.L."/>
            <person name="Unver T."/>
            <person name="Budak H."/>
            <person name="Gulick P.J."/>
            <person name="Galiba G."/>
            <person name="Kalapos B."/>
            <person name="Nelson D.R."/>
            <person name="Li P."/>
            <person name="You F.M."/>
            <person name="Luo M.C."/>
            <person name="Dvorak J."/>
        </authorList>
    </citation>
    <scope>NUCLEOTIDE SEQUENCE [LARGE SCALE GENOMIC DNA]</scope>
    <source>
        <strain evidence="1">cv. AL8/78</strain>
    </source>
</reference>
<accession>A0A452Z2U4</accession>